<evidence type="ECO:0000259" key="2">
    <source>
        <dbReference type="Pfam" id="PF01326"/>
    </source>
</evidence>
<dbReference type="PANTHER" id="PTHR43615:SF1">
    <property type="entry name" value="PPDK_N DOMAIN-CONTAINING PROTEIN"/>
    <property type="match status" value="1"/>
</dbReference>
<keyword evidence="3" id="KW-0808">Transferase</keyword>
<evidence type="ECO:0000313" key="4">
    <source>
        <dbReference type="Proteomes" id="UP000199568"/>
    </source>
</evidence>
<evidence type="ECO:0000313" key="3">
    <source>
        <dbReference type="EMBL" id="SES85051.1"/>
    </source>
</evidence>
<dbReference type="Gene3D" id="3.30.1490.20">
    <property type="entry name" value="ATP-grasp fold, A domain"/>
    <property type="match status" value="1"/>
</dbReference>
<sequence>MDTNKLSTKANTLKFLFNNLKNAKVLPILTIHYEEFCKDREVVLNKVKNYFDAKILIIRSSSKEEDTAESSNAGKYESILNVNKNNDTELLQAIERVFNSYEKPQEEEILIQPMLKDIIKSGVVFTCDLDTLAPYYIINYDESDRSDTVTGGSKSSLKTYIYMKESPIKAEEKFLNNIIDCCKELEALFNYAYLDIEFGIDKKEGLYIFQVRPIIVNNKNNLSSLDIKDSLRKICKKVEKLTAPHPNLLGDKTVFGVMPDWNPAEIIGLRPKKLSISLYKELIMDNTWAYQRDNYGYRNLRSHPLMVSFLGIPFIDVRITFNSFIPKKLHDSIAEKLMNYYIDKLINKPSYHDKVEFEIVHSCYYLSLPDKLKELKEAGFTENEIKRIEFSLLEMTNKIIDPNKGLYKIDIEKNKVLEKKFDKILNSELSIVDKIYWLLEDCKRYGTLPFAGVARAAFIAIQFLKSFVDLNIIDEKEYEAFLNSLNTINKQMNFDLDKVFKEKLSKEEFIQKYGHIRPGTYDILSLRYDENYDHYFVGKCSPEDKGIHFTFSELQLQKIDDALVESGIAINAEELIIFIKEAIEGREYTKYVFTKSLSKVLQLVEEFGNRYIVSREDLAFLDIQRIKELYSTLDHRDVKDIFMADIEKNKEFYQYTKAIKLPSLIIKPEDVYQFYLLEEEPNFITLKSIKADVIKEKEIHSIDVKNKIVMIQSADPGYDFLFPKDIGGLITQFGGANSHMAIRCAELGIPAVIGAGEKNFAQWSKSKILEIDCLNKQVRCFE</sequence>
<dbReference type="EMBL" id="FOHU01000002">
    <property type="protein sequence ID" value="SES85051.1"/>
    <property type="molecule type" value="Genomic_DNA"/>
</dbReference>
<dbReference type="GO" id="GO:0016301">
    <property type="term" value="F:kinase activity"/>
    <property type="evidence" value="ECO:0007669"/>
    <property type="project" value="UniProtKB-KW"/>
</dbReference>
<accession>A0A1H9ZTJ8</accession>
<keyword evidence="3" id="KW-0670">Pyruvate</keyword>
<name>A0A1H9ZTJ8_9FIRM</name>
<dbReference type="OrthoDB" id="9813383at2"/>
<dbReference type="InterPro" id="IPR008279">
    <property type="entry name" value="PEP-util_enz_mobile_dom"/>
</dbReference>
<dbReference type="NCBIfam" id="NF004508">
    <property type="entry name" value="PRK05849.1"/>
    <property type="match status" value="1"/>
</dbReference>
<evidence type="ECO:0000259" key="1">
    <source>
        <dbReference type="Pfam" id="PF00391"/>
    </source>
</evidence>
<dbReference type="InterPro" id="IPR051549">
    <property type="entry name" value="PEP_Utilizing_Enz"/>
</dbReference>
<dbReference type="Gene3D" id="3.30.470.20">
    <property type="entry name" value="ATP-grasp fold, B domain"/>
    <property type="match status" value="1"/>
</dbReference>
<feature type="domain" description="Pyruvate phosphate dikinase AMP/ATP-binding" evidence="2">
    <location>
        <begin position="48"/>
        <end position="103"/>
    </location>
</feature>
<organism evidence="3 4">
    <name type="scientific">Natronincola peptidivorans</name>
    <dbReference type="NCBI Taxonomy" id="426128"/>
    <lineage>
        <taxon>Bacteria</taxon>
        <taxon>Bacillati</taxon>
        <taxon>Bacillota</taxon>
        <taxon>Clostridia</taxon>
        <taxon>Peptostreptococcales</taxon>
        <taxon>Natronincolaceae</taxon>
        <taxon>Natronincola</taxon>
    </lineage>
</organism>
<protein>
    <submittedName>
        <fullName evidence="3">Phosphoenolpyruvate synthase/pyruvate phosphate dikinase</fullName>
    </submittedName>
</protein>
<dbReference type="Pfam" id="PF00391">
    <property type="entry name" value="PEP-utilizers"/>
    <property type="match status" value="1"/>
</dbReference>
<dbReference type="InterPro" id="IPR002192">
    <property type="entry name" value="PPDK_AMP/ATP-bd"/>
</dbReference>
<dbReference type="Pfam" id="PF01326">
    <property type="entry name" value="PPDK_N"/>
    <property type="match status" value="1"/>
</dbReference>
<dbReference type="SUPFAM" id="SSF56059">
    <property type="entry name" value="Glutathione synthetase ATP-binding domain-like"/>
    <property type="match status" value="1"/>
</dbReference>
<dbReference type="InterPro" id="IPR036637">
    <property type="entry name" value="Phosphohistidine_dom_sf"/>
</dbReference>
<dbReference type="PANTHER" id="PTHR43615">
    <property type="entry name" value="PHOSPHOENOLPYRUVATE SYNTHASE-RELATED"/>
    <property type="match status" value="1"/>
</dbReference>
<dbReference type="STRING" id="426128.SAMN05660297_00718"/>
<dbReference type="Gene3D" id="3.50.30.10">
    <property type="entry name" value="Phosphohistidine domain"/>
    <property type="match status" value="1"/>
</dbReference>
<dbReference type="GO" id="GO:0005524">
    <property type="term" value="F:ATP binding"/>
    <property type="evidence" value="ECO:0007669"/>
    <property type="project" value="InterPro"/>
</dbReference>
<keyword evidence="4" id="KW-1185">Reference proteome</keyword>
<dbReference type="InterPro" id="IPR013815">
    <property type="entry name" value="ATP_grasp_subdomain_1"/>
</dbReference>
<dbReference type="Proteomes" id="UP000199568">
    <property type="component" value="Unassembled WGS sequence"/>
</dbReference>
<dbReference type="AlphaFoldDB" id="A0A1H9ZTJ8"/>
<gene>
    <name evidence="3" type="ORF">SAMN05660297_00718</name>
</gene>
<reference evidence="3 4" key="1">
    <citation type="submission" date="2016-10" db="EMBL/GenBank/DDBJ databases">
        <authorList>
            <person name="de Groot N.N."/>
        </authorList>
    </citation>
    <scope>NUCLEOTIDE SEQUENCE [LARGE SCALE GENOMIC DNA]</scope>
    <source>
        <strain evidence="3 4">DSM 18979</strain>
    </source>
</reference>
<dbReference type="RefSeq" id="WP_090439441.1">
    <property type="nucleotide sequence ID" value="NZ_FOHU01000002.1"/>
</dbReference>
<dbReference type="SUPFAM" id="SSF52009">
    <property type="entry name" value="Phosphohistidine domain"/>
    <property type="match status" value="1"/>
</dbReference>
<feature type="domain" description="PEP-utilising enzyme mobile" evidence="1">
    <location>
        <begin position="705"/>
        <end position="773"/>
    </location>
</feature>
<proteinExistence type="predicted"/>
<keyword evidence="3" id="KW-0418">Kinase</keyword>